<sequence>MARKTGQCLCGAVTFTAVVGDAIQACHCVQCQRWTGGGPYFAVEVEALELSGGDVLREYHASTWGERVVCGTCGSTVYWKMQGKAPRTIAAGLLDDQSGLRVTEEIFVDYRPGWLPPFEGAAQSTEAQEMAKLEEFLAGQT</sequence>
<dbReference type="Proteomes" id="UP000201838">
    <property type="component" value="Unassembled WGS sequence"/>
</dbReference>
<keyword evidence="3" id="KW-0862">Zinc</keyword>
<evidence type="ECO:0000313" key="7">
    <source>
        <dbReference type="Proteomes" id="UP000201838"/>
    </source>
</evidence>
<dbReference type="InterPro" id="IPR011057">
    <property type="entry name" value="Mss4-like_sf"/>
</dbReference>
<dbReference type="SUPFAM" id="SSF51316">
    <property type="entry name" value="Mss4-like"/>
    <property type="match status" value="1"/>
</dbReference>
<evidence type="ECO:0000256" key="1">
    <source>
        <dbReference type="ARBA" id="ARBA00005495"/>
    </source>
</evidence>
<dbReference type="RefSeq" id="WP_093975103.1">
    <property type="nucleotide sequence ID" value="NZ_FXXQ01000011.1"/>
</dbReference>
<dbReference type="InterPro" id="IPR006913">
    <property type="entry name" value="CENP-V/GFA"/>
</dbReference>
<dbReference type="EMBL" id="FXXQ01000011">
    <property type="protein sequence ID" value="SMX24890.1"/>
    <property type="molecule type" value="Genomic_DNA"/>
</dbReference>
<keyword evidence="2" id="KW-0479">Metal-binding</keyword>
<dbReference type="OrthoDB" id="9807246at2"/>
<dbReference type="GO" id="GO:0016846">
    <property type="term" value="F:carbon-sulfur lyase activity"/>
    <property type="evidence" value="ECO:0007669"/>
    <property type="project" value="InterPro"/>
</dbReference>
<dbReference type="PANTHER" id="PTHR33337">
    <property type="entry name" value="GFA DOMAIN-CONTAINING PROTEIN"/>
    <property type="match status" value="1"/>
</dbReference>
<keyword evidence="7" id="KW-1185">Reference proteome</keyword>
<gene>
    <name evidence="6" type="ORF">BOA8489_03023</name>
</gene>
<evidence type="ECO:0000259" key="5">
    <source>
        <dbReference type="PROSITE" id="PS51891"/>
    </source>
</evidence>
<dbReference type="Pfam" id="PF04828">
    <property type="entry name" value="GFA"/>
    <property type="match status" value="1"/>
</dbReference>
<evidence type="ECO:0000256" key="3">
    <source>
        <dbReference type="ARBA" id="ARBA00022833"/>
    </source>
</evidence>
<keyword evidence="4" id="KW-0456">Lyase</keyword>
<accession>A0A238J4K4</accession>
<organism evidence="6 7">
    <name type="scientific">Boseongicola aestuarii</name>
    <dbReference type="NCBI Taxonomy" id="1470561"/>
    <lineage>
        <taxon>Bacteria</taxon>
        <taxon>Pseudomonadati</taxon>
        <taxon>Pseudomonadota</taxon>
        <taxon>Alphaproteobacteria</taxon>
        <taxon>Rhodobacterales</taxon>
        <taxon>Paracoccaceae</taxon>
        <taxon>Boseongicola</taxon>
    </lineage>
</organism>
<reference evidence="6 7" key="1">
    <citation type="submission" date="2017-05" db="EMBL/GenBank/DDBJ databases">
        <authorList>
            <person name="Song R."/>
            <person name="Chenine A.L."/>
            <person name="Ruprecht R.M."/>
        </authorList>
    </citation>
    <scope>NUCLEOTIDE SEQUENCE [LARGE SCALE GENOMIC DNA]</scope>
    <source>
        <strain evidence="6 7">CECT 8489</strain>
    </source>
</reference>
<protein>
    <submittedName>
        <fullName evidence="6">Glutathione-dependent formaldehyde-activating enzyme</fullName>
    </submittedName>
</protein>
<proteinExistence type="inferred from homology"/>
<dbReference type="PANTHER" id="PTHR33337:SF40">
    <property type="entry name" value="CENP-V_GFA DOMAIN-CONTAINING PROTEIN-RELATED"/>
    <property type="match status" value="1"/>
</dbReference>
<dbReference type="GO" id="GO:0046872">
    <property type="term" value="F:metal ion binding"/>
    <property type="evidence" value="ECO:0007669"/>
    <property type="project" value="UniProtKB-KW"/>
</dbReference>
<name>A0A238J4K4_9RHOB</name>
<comment type="similarity">
    <text evidence="1">Belongs to the Gfa family.</text>
</comment>
<evidence type="ECO:0000256" key="4">
    <source>
        <dbReference type="ARBA" id="ARBA00023239"/>
    </source>
</evidence>
<evidence type="ECO:0000313" key="6">
    <source>
        <dbReference type="EMBL" id="SMX24890.1"/>
    </source>
</evidence>
<feature type="domain" description="CENP-V/GFA" evidence="5">
    <location>
        <begin position="4"/>
        <end position="119"/>
    </location>
</feature>
<dbReference type="PROSITE" id="PS51891">
    <property type="entry name" value="CENP_V_GFA"/>
    <property type="match status" value="1"/>
</dbReference>
<evidence type="ECO:0000256" key="2">
    <source>
        <dbReference type="ARBA" id="ARBA00022723"/>
    </source>
</evidence>
<dbReference type="AlphaFoldDB" id="A0A238J4K4"/>
<dbReference type="Gene3D" id="3.90.1590.10">
    <property type="entry name" value="glutathione-dependent formaldehyde- activating enzyme (gfa)"/>
    <property type="match status" value="1"/>
</dbReference>